<evidence type="ECO:0000256" key="4">
    <source>
        <dbReference type="ARBA" id="ARBA00023163"/>
    </source>
</evidence>
<accession>A0A1I3X7G0</accession>
<dbReference type="EMBL" id="FOSK01000002">
    <property type="protein sequence ID" value="SFK15494.1"/>
    <property type="molecule type" value="Genomic_DNA"/>
</dbReference>
<dbReference type="Gene3D" id="1.10.10.10">
    <property type="entry name" value="Winged helix-like DNA-binding domain superfamily/Winged helix DNA-binding domain"/>
    <property type="match status" value="1"/>
</dbReference>
<keyword evidence="3" id="KW-0238">DNA-binding</keyword>
<proteinExistence type="inferred from homology"/>
<evidence type="ECO:0000313" key="7">
    <source>
        <dbReference type="Proteomes" id="UP000199598"/>
    </source>
</evidence>
<dbReference type="Gene3D" id="3.40.190.290">
    <property type="match status" value="1"/>
</dbReference>
<dbReference type="InterPro" id="IPR000847">
    <property type="entry name" value="LysR_HTH_N"/>
</dbReference>
<dbReference type="InterPro" id="IPR036388">
    <property type="entry name" value="WH-like_DNA-bd_sf"/>
</dbReference>
<sequence length="298" mass="33039">MNSRLHHLSWDLIGVFVAVAETGSLSAAAKQMNQSQPTIGRQVKAIEAELGVSLFYRHQRGLGLTEDGQALLPHAKAMHSAAAQFLLHAEERKQSGFAGPVRVTASQVISNYVLPKLIAEFRQSYPEIQIDLLPSDDAQNLLFQEADIAVRMFTPTQLDIVAKKIGETPLGLFASRAFIERVGMPTTREELFALDWIGYDQSDLILRGMQEAGLNVNRDFFSVRCDDRVAYWELVRAGCGVGLGQIGIGLEDDSLVRLDLEDPLPALPVWLASPHTLKQIPRIKLLFDFLAEKLPKLL</sequence>
<keyword evidence="7" id="KW-1185">Reference proteome</keyword>
<dbReference type="SUPFAM" id="SSF46785">
    <property type="entry name" value="Winged helix' DNA-binding domain"/>
    <property type="match status" value="1"/>
</dbReference>
<dbReference type="InterPro" id="IPR005119">
    <property type="entry name" value="LysR_subst-bd"/>
</dbReference>
<dbReference type="PANTHER" id="PTHR30537:SF3">
    <property type="entry name" value="TRANSCRIPTIONAL REGULATORY PROTEIN"/>
    <property type="match status" value="1"/>
</dbReference>
<comment type="similarity">
    <text evidence="1">Belongs to the LysR transcriptional regulatory family.</text>
</comment>
<feature type="domain" description="HTH lysR-type" evidence="5">
    <location>
        <begin position="8"/>
        <end position="65"/>
    </location>
</feature>
<dbReference type="InterPro" id="IPR058163">
    <property type="entry name" value="LysR-type_TF_proteobact-type"/>
</dbReference>
<dbReference type="Proteomes" id="UP000199598">
    <property type="component" value="Unassembled WGS sequence"/>
</dbReference>
<evidence type="ECO:0000256" key="2">
    <source>
        <dbReference type="ARBA" id="ARBA00023015"/>
    </source>
</evidence>
<protein>
    <submittedName>
        <fullName evidence="6">Transcriptional regulator, LysR family</fullName>
    </submittedName>
</protein>
<dbReference type="PANTHER" id="PTHR30537">
    <property type="entry name" value="HTH-TYPE TRANSCRIPTIONAL REGULATOR"/>
    <property type="match status" value="1"/>
</dbReference>
<comment type="caution">
    <text evidence="6">The sequence shown here is derived from an EMBL/GenBank/DDBJ whole genome shotgun (WGS) entry which is preliminary data.</text>
</comment>
<dbReference type="SUPFAM" id="SSF53850">
    <property type="entry name" value="Periplasmic binding protein-like II"/>
    <property type="match status" value="1"/>
</dbReference>
<dbReference type="Pfam" id="PF00126">
    <property type="entry name" value="HTH_1"/>
    <property type="match status" value="1"/>
</dbReference>
<reference evidence="6 7" key="1">
    <citation type="submission" date="2016-10" db="EMBL/GenBank/DDBJ databases">
        <authorList>
            <person name="Varghese N."/>
            <person name="Submissions S."/>
        </authorList>
    </citation>
    <scope>NUCLEOTIDE SEQUENCE [LARGE SCALE GENOMIC DNA]</scope>
    <source>
        <strain evidence="6 7">DSM 16392</strain>
    </source>
</reference>
<gene>
    <name evidence="6" type="ORF">SAMN04488518_102421</name>
</gene>
<keyword evidence="4" id="KW-0804">Transcription</keyword>
<evidence type="ECO:0000313" key="6">
    <source>
        <dbReference type="EMBL" id="SFK15494.1"/>
    </source>
</evidence>
<evidence type="ECO:0000256" key="1">
    <source>
        <dbReference type="ARBA" id="ARBA00009437"/>
    </source>
</evidence>
<keyword evidence="2" id="KW-0805">Transcription regulation</keyword>
<name>A0A1I3X7G0_9HYPH</name>
<dbReference type="PROSITE" id="PS50931">
    <property type="entry name" value="HTH_LYSR"/>
    <property type="match status" value="1"/>
</dbReference>
<dbReference type="InterPro" id="IPR036390">
    <property type="entry name" value="WH_DNA-bd_sf"/>
</dbReference>
<dbReference type="Pfam" id="PF03466">
    <property type="entry name" value="LysR_substrate"/>
    <property type="match status" value="1"/>
</dbReference>
<dbReference type="RefSeq" id="WP_093517705.1">
    <property type="nucleotide sequence ID" value="NZ_FOSK01000002.1"/>
</dbReference>
<dbReference type="PRINTS" id="PR00039">
    <property type="entry name" value="HTHLYSR"/>
</dbReference>
<organism evidence="6 7">
    <name type="scientific">Pseudovibrio ascidiaceicola</name>
    <dbReference type="NCBI Taxonomy" id="285279"/>
    <lineage>
        <taxon>Bacteria</taxon>
        <taxon>Pseudomonadati</taxon>
        <taxon>Pseudomonadota</taxon>
        <taxon>Alphaproteobacteria</taxon>
        <taxon>Hyphomicrobiales</taxon>
        <taxon>Stappiaceae</taxon>
        <taxon>Pseudovibrio</taxon>
    </lineage>
</organism>
<evidence type="ECO:0000259" key="5">
    <source>
        <dbReference type="PROSITE" id="PS50931"/>
    </source>
</evidence>
<evidence type="ECO:0000256" key="3">
    <source>
        <dbReference type="ARBA" id="ARBA00023125"/>
    </source>
</evidence>